<evidence type="ECO:0000313" key="2">
    <source>
        <dbReference type="WBParaSite" id="SBAD_0000359101-mRNA-1"/>
    </source>
</evidence>
<dbReference type="InterPro" id="IPR003165">
    <property type="entry name" value="Piwi"/>
</dbReference>
<evidence type="ECO:0000259" key="1">
    <source>
        <dbReference type="PROSITE" id="PS50822"/>
    </source>
</evidence>
<dbReference type="InterPro" id="IPR036397">
    <property type="entry name" value="RNaseH_sf"/>
</dbReference>
<dbReference type="Pfam" id="PF16487">
    <property type="entry name" value="ArgoMid"/>
    <property type="match status" value="1"/>
</dbReference>
<dbReference type="InterPro" id="IPR036085">
    <property type="entry name" value="PAZ_dom_sf"/>
</dbReference>
<proteinExistence type="predicted"/>
<sequence length="532" mass="60705">LFHFSTYLRTKSKNHAYADGIQNQPYFEEDRQNSPGSAFLPMEACEIKPYQKIWLNRLKAEDQAAVIKHNALPPYQRKQEIMRKLDSVIDPKGDRFLNALSISVSSKRMFVRGRVLNNPNIVFGDNLLVPVIGGEWNLRRKSFYRPATIPCWSVACFADPLELPKEGLKPFLEKLTKTARRFGIKLSAWNNIDNVSYEQLPKFFKYLCKNDATYVLCVMPNRKDQNLRNQIKYQGEVCYNVVTQCVLAETIVKAKAQTCDLLTLKMNAKNGGLNNEVSLPHPAVEKRIESRVMFIGLDVNHPPPLSKKEIENHAVPQDPSVIGLVANSGKSADFKTQETEINSSKMTESVIDFLADYRENHECLPHSVIVYRDGVSESQYKMVLDEETIAIKKAFRRFKSYAPKLTVVVVHKRHHTRFFLETVDMSLKSIGQNIPPGTVVDSGPVLPKMFDFFLCSHQGIQGTSKPTHYVVLYDENNLTADTLQFVTYSLCCAYQKCPKSVSIPSPCYHAHHAAKRGKELYHAFRWTYNDDQ</sequence>
<accession>A0A183III7</accession>
<dbReference type="Gene3D" id="3.40.50.2300">
    <property type="match status" value="1"/>
</dbReference>
<dbReference type="WBParaSite" id="SBAD_0000359101-mRNA-1">
    <property type="protein sequence ID" value="SBAD_0000359101-mRNA-1"/>
    <property type="gene ID" value="SBAD_0000359101"/>
</dbReference>
<name>A0A183III7_9BILA</name>
<dbReference type="InterPro" id="IPR032473">
    <property type="entry name" value="Argonaute_Mid_dom"/>
</dbReference>
<dbReference type="PROSITE" id="PS50822">
    <property type="entry name" value="PIWI"/>
    <property type="match status" value="1"/>
</dbReference>
<reference evidence="2" key="1">
    <citation type="submission" date="2016-06" db="UniProtKB">
        <authorList>
            <consortium name="WormBaseParasite"/>
        </authorList>
    </citation>
    <scope>IDENTIFICATION</scope>
</reference>
<dbReference type="PANTHER" id="PTHR22891">
    <property type="entry name" value="EUKARYOTIC TRANSLATION INITIATION FACTOR 2C"/>
    <property type="match status" value="1"/>
</dbReference>
<feature type="domain" description="Piwi" evidence="1">
    <location>
        <begin position="214"/>
        <end position="522"/>
    </location>
</feature>
<protein>
    <submittedName>
        <fullName evidence="2">Piwi domain-containing protein</fullName>
    </submittedName>
</protein>
<dbReference type="SUPFAM" id="SSF101690">
    <property type="entry name" value="PAZ domain"/>
    <property type="match status" value="1"/>
</dbReference>
<dbReference type="SUPFAM" id="SSF53098">
    <property type="entry name" value="Ribonuclease H-like"/>
    <property type="match status" value="1"/>
</dbReference>
<dbReference type="Gene3D" id="3.30.420.10">
    <property type="entry name" value="Ribonuclease H-like superfamily/Ribonuclease H"/>
    <property type="match status" value="1"/>
</dbReference>
<organism evidence="2">
    <name type="scientific">Soboliphyme baturini</name>
    <dbReference type="NCBI Taxonomy" id="241478"/>
    <lineage>
        <taxon>Eukaryota</taxon>
        <taxon>Metazoa</taxon>
        <taxon>Ecdysozoa</taxon>
        <taxon>Nematoda</taxon>
        <taxon>Enoplea</taxon>
        <taxon>Dorylaimia</taxon>
        <taxon>Dioctophymatida</taxon>
        <taxon>Dioctophymatoidea</taxon>
        <taxon>Soboliphymatidae</taxon>
        <taxon>Soboliphyme</taxon>
    </lineage>
</organism>
<dbReference type="AlphaFoldDB" id="A0A183III7"/>
<dbReference type="InterPro" id="IPR012337">
    <property type="entry name" value="RNaseH-like_sf"/>
</dbReference>
<dbReference type="SMART" id="SM00950">
    <property type="entry name" value="Piwi"/>
    <property type="match status" value="1"/>
</dbReference>
<dbReference type="GO" id="GO:0003676">
    <property type="term" value="F:nucleic acid binding"/>
    <property type="evidence" value="ECO:0007669"/>
    <property type="project" value="InterPro"/>
</dbReference>
<dbReference type="Pfam" id="PF02171">
    <property type="entry name" value="Piwi"/>
    <property type="match status" value="1"/>
</dbReference>